<organism evidence="1 2">
    <name type="scientific">Nonomuraea solani</name>
    <dbReference type="NCBI Taxonomy" id="1144553"/>
    <lineage>
        <taxon>Bacteria</taxon>
        <taxon>Bacillati</taxon>
        <taxon>Actinomycetota</taxon>
        <taxon>Actinomycetes</taxon>
        <taxon>Streptosporangiales</taxon>
        <taxon>Streptosporangiaceae</taxon>
        <taxon>Nonomuraea</taxon>
    </lineage>
</organism>
<accession>A0A1H6EWX2</accession>
<dbReference type="RefSeq" id="WP_103963452.1">
    <property type="nucleotide sequence ID" value="NZ_FNVT01000026.1"/>
</dbReference>
<keyword evidence="2" id="KW-1185">Reference proteome</keyword>
<dbReference type="AlphaFoldDB" id="A0A1H6EWX2"/>
<protein>
    <submittedName>
        <fullName evidence="1">Uncharacterized protein</fullName>
    </submittedName>
</protein>
<sequence length="169" mass="18326">MNNAQRHPATGAPPAQVPAALQAITEQARQTWQRHLDDIVRRLGRGERLTAEQIFDTLRAQTVCTWWRLLVRHLEYADGGGLRPAQAVARFVSWITPYLDDPTPPESSRAAHAGGQDGELEPALAHLDHSLALIRQGAARTFLAQAETLVPASITKQSPSASAGQEATA</sequence>
<dbReference type="EMBL" id="FNVT01000026">
    <property type="protein sequence ID" value="SEH02410.1"/>
    <property type="molecule type" value="Genomic_DNA"/>
</dbReference>
<name>A0A1H6EWX2_9ACTN</name>
<gene>
    <name evidence="1" type="ORF">SAMN05444920_12668</name>
</gene>
<reference evidence="1 2" key="1">
    <citation type="submission" date="2016-10" db="EMBL/GenBank/DDBJ databases">
        <authorList>
            <person name="de Groot N.N."/>
        </authorList>
    </citation>
    <scope>NUCLEOTIDE SEQUENCE [LARGE SCALE GENOMIC DNA]</scope>
    <source>
        <strain evidence="1 2">CGMCC 4.7037</strain>
    </source>
</reference>
<proteinExistence type="predicted"/>
<evidence type="ECO:0000313" key="1">
    <source>
        <dbReference type="EMBL" id="SEH02410.1"/>
    </source>
</evidence>
<evidence type="ECO:0000313" key="2">
    <source>
        <dbReference type="Proteomes" id="UP000236732"/>
    </source>
</evidence>
<dbReference type="Proteomes" id="UP000236732">
    <property type="component" value="Unassembled WGS sequence"/>
</dbReference>